<dbReference type="SUPFAM" id="SSF57850">
    <property type="entry name" value="RING/U-box"/>
    <property type="match status" value="4"/>
</dbReference>
<evidence type="ECO:0000256" key="5">
    <source>
        <dbReference type="ARBA" id="ARBA00005884"/>
    </source>
</evidence>
<dbReference type="AlphaFoldDB" id="A0A8T0J7Z2"/>
<evidence type="ECO:0000256" key="10">
    <source>
        <dbReference type="ARBA" id="ARBA00022737"/>
    </source>
</evidence>
<feature type="domain" description="RING-type" evidence="18">
    <location>
        <begin position="279"/>
        <end position="324"/>
    </location>
</feature>
<evidence type="ECO:0000256" key="12">
    <source>
        <dbReference type="ARBA" id="ARBA00022786"/>
    </source>
</evidence>
<name>A0A8T0J7Z2_CERPU</name>
<keyword evidence="14" id="KW-1133">Transmembrane helix</keyword>
<comment type="caution">
    <text evidence="21">The sequence shown here is derived from an EMBL/GenBank/DDBJ whole genome shotgun (WGS) entry which is preliminary data.</text>
</comment>
<proteinExistence type="inferred from homology"/>
<dbReference type="InterPro" id="IPR013083">
    <property type="entry name" value="Znf_RING/FYVE/PHD"/>
</dbReference>
<feature type="region of interest" description="Disordered" evidence="17">
    <location>
        <begin position="1"/>
        <end position="48"/>
    </location>
</feature>
<dbReference type="InterPro" id="IPR017907">
    <property type="entry name" value="Znf_RING_CS"/>
</dbReference>
<feature type="domain" description="RING-type" evidence="20">
    <location>
        <begin position="275"/>
        <end position="501"/>
    </location>
</feature>
<dbReference type="CDD" id="cd20341">
    <property type="entry name" value="BRcat_RBR_RNF14"/>
    <property type="match status" value="1"/>
</dbReference>
<evidence type="ECO:0000256" key="9">
    <source>
        <dbReference type="ARBA" id="ARBA00022723"/>
    </source>
</evidence>
<dbReference type="GO" id="GO:0016567">
    <property type="term" value="P:protein ubiquitination"/>
    <property type="evidence" value="ECO:0007669"/>
    <property type="project" value="InterPro"/>
</dbReference>
<sequence>MVWNGETSSRGGGGGVDRGRGGRGRHNRSRDEREEFVGSDESLGLRAVEEEEEEEGVKGLLKQAACVDASCLSQLQLESNRQAQEDEVQVLQSIYMGEYISVSGGGDGAVAFIIIVNLDIPDGIKVAAEAPRSRGSGGGSSSSSDDGEDNSFFVEALLPISLLCVFPATYPSHSAPLFEIGCLWLSPRKLSTLCTELDRLWEETSTPEVVVHTWSEFLRTQTLVHVGASEKLQLEPNEKGSEDLGLDERAVSGSESFDVDIFRLLLYNEKRFLESLQRCGICFLDFLGSRFTRFPCRHDFCKSCVQQYYNLKVKEGNVMNLTCPAYACKESVPPAMLQEILNEEAFDRYLKLLLQKALDSMPDVVCCPKCKTRSIEGPDHFVQCSECRFSFCSLCMSNWHPAQNCKTLEEKLWILRARRQKGGAGEEMSKEERELINEKLDRDYIEKETKPCPTCKKGLQRSGGCKKMTCPYCKTYFCYQCGQAIKGYSHYRSSTRCVLFDNITPEELQYNFEQLQEQQLQEQQHNPRMQQLQEQQLVPHINPRMQQLQEQQLVPRNPRRQQLRVQQPVPHNPRGAEGNAAARPCPNCKHVNQKVRGNNHMLCGVCGKHYCGLCNEMVRRGEAHFGVNKCSQHT</sequence>
<dbReference type="EMBL" id="CM026421">
    <property type="protein sequence ID" value="KAG0590881.1"/>
    <property type="molecule type" value="Genomic_DNA"/>
</dbReference>
<dbReference type="Proteomes" id="UP000822688">
    <property type="component" value="Chromosome 1"/>
</dbReference>
<organism evidence="21 22">
    <name type="scientific">Ceratodon purpureus</name>
    <name type="common">Fire moss</name>
    <name type="synonym">Dicranum purpureum</name>
    <dbReference type="NCBI Taxonomy" id="3225"/>
    <lineage>
        <taxon>Eukaryota</taxon>
        <taxon>Viridiplantae</taxon>
        <taxon>Streptophyta</taxon>
        <taxon>Embryophyta</taxon>
        <taxon>Bryophyta</taxon>
        <taxon>Bryophytina</taxon>
        <taxon>Bryopsida</taxon>
        <taxon>Dicranidae</taxon>
        <taxon>Pseudoditrichales</taxon>
        <taxon>Ditrichaceae</taxon>
        <taxon>Ceratodon</taxon>
    </lineage>
</organism>
<comment type="subcellular location">
    <subcellularLocation>
        <location evidence="3">Membrane</location>
        <topology evidence="3">Single-pass membrane protein</topology>
    </subcellularLocation>
</comment>
<dbReference type="InterPro" id="IPR002867">
    <property type="entry name" value="IBR_dom"/>
</dbReference>
<keyword evidence="11 16" id="KW-0863">Zinc-finger</keyword>
<evidence type="ECO:0000256" key="8">
    <source>
        <dbReference type="ARBA" id="ARBA00022692"/>
    </source>
</evidence>
<dbReference type="PROSITE" id="PS50089">
    <property type="entry name" value="ZF_RING_2"/>
    <property type="match status" value="1"/>
</dbReference>
<dbReference type="SMART" id="SM00591">
    <property type="entry name" value="RWD"/>
    <property type="match status" value="1"/>
</dbReference>
<dbReference type="PROSITE" id="PS51873">
    <property type="entry name" value="TRIAD"/>
    <property type="match status" value="1"/>
</dbReference>
<dbReference type="Gene3D" id="1.20.120.1750">
    <property type="match status" value="2"/>
</dbReference>
<dbReference type="Gene3D" id="3.10.110.10">
    <property type="entry name" value="Ubiquitin Conjugating Enzyme"/>
    <property type="match status" value="1"/>
</dbReference>
<evidence type="ECO:0000256" key="11">
    <source>
        <dbReference type="ARBA" id="ARBA00022771"/>
    </source>
</evidence>
<dbReference type="Gene3D" id="3.30.40.10">
    <property type="entry name" value="Zinc/RING finger domain, C3HC4 (zinc finger)"/>
    <property type="match status" value="1"/>
</dbReference>
<reference evidence="21" key="1">
    <citation type="submission" date="2020-06" db="EMBL/GenBank/DDBJ databases">
        <title>WGS assembly of Ceratodon purpureus strain R40.</title>
        <authorList>
            <person name="Carey S.B."/>
            <person name="Jenkins J."/>
            <person name="Shu S."/>
            <person name="Lovell J.T."/>
            <person name="Sreedasyam A."/>
            <person name="Maumus F."/>
            <person name="Tiley G.P."/>
            <person name="Fernandez-Pozo N."/>
            <person name="Barry K."/>
            <person name="Chen C."/>
            <person name="Wang M."/>
            <person name="Lipzen A."/>
            <person name="Daum C."/>
            <person name="Saski C.A."/>
            <person name="Payton A.C."/>
            <person name="Mcbreen J.C."/>
            <person name="Conrad R.E."/>
            <person name="Kollar L.M."/>
            <person name="Olsson S."/>
            <person name="Huttunen S."/>
            <person name="Landis J.B."/>
            <person name="Wickett N.J."/>
            <person name="Johnson M.G."/>
            <person name="Rensing S.A."/>
            <person name="Grimwood J."/>
            <person name="Schmutz J."/>
            <person name="Mcdaniel S.F."/>
        </authorList>
    </citation>
    <scope>NUCLEOTIDE SEQUENCE</scope>
    <source>
        <strain evidence="21">R40</strain>
    </source>
</reference>
<keyword evidence="7" id="KW-0808">Transferase</keyword>
<feature type="domain" description="RWD" evidence="19">
    <location>
        <begin position="86"/>
        <end position="225"/>
    </location>
</feature>
<comment type="similarity">
    <text evidence="5">Belongs to the RBR family. Ariadne subfamily.</text>
</comment>
<accession>A0A8T0J7Z2</accession>
<keyword evidence="22" id="KW-1185">Reference proteome</keyword>
<evidence type="ECO:0000256" key="6">
    <source>
        <dbReference type="ARBA" id="ARBA00012251"/>
    </source>
</evidence>
<evidence type="ECO:0000256" key="4">
    <source>
        <dbReference type="ARBA" id="ARBA00004906"/>
    </source>
</evidence>
<evidence type="ECO:0000313" key="22">
    <source>
        <dbReference type="Proteomes" id="UP000822688"/>
    </source>
</evidence>
<dbReference type="InterPro" id="IPR006575">
    <property type="entry name" value="RWD_dom"/>
</dbReference>
<evidence type="ECO:0000256" key="2">
    <source>
        <dbReference type="ARBA" id="ARBA00003976"/>
    </source>
</evidence>
<keyword evidence="12" id="KW-0833">Ubl conjugation pathway</keyword>
<dbReference type="CDD" id="cd23821">
    <property type="entry name" value="RWD_IMPACT"/>
    <property type="match status" value="1"/>
</dbReference>
<gene>
    <name evidence="21" type="ORF">KC19_1G132500</name>
</gene>
<dbReference type="PANTHER" id="PTHR11685">
    <property type="entry name" value="RBR FAMILY RING FINGER AND IBR DOMAIN-CONTAINING"/>
    <property type="match status" value="1"/>
</dbReference>
<evidence type="ECO:0000259" key="19">
    <source>
        <dbReference type="PROSITE" id="PS50908"/>
    </source>
</evidence>
<evidence type="ECO:0000259" key="18">
    <source>
        <dbReference type="PROSITE" id="PS50089"/>
    </source>
</evidence>
<evidence type="ECO:0000256" key="15">
    <source>
        <dbReference type="ARBA" id="ARBA00023136"/>
    </source>
</evidence>
<dbReference type="Pfam" id="PF01485">
    <property type="entry name" value="IBR"/>
    <property type="match status" value="2"/>
</dbReference>
<evidence type="ECO:0000259" key="20">
    <source>
        <dbReference type="PROSITE" id="PS51873"/>
    </source>
</evidence>
<comment type="pathway">
    <text evidence="4">Protein modification; protein ubiquitination.</text>
</comment>
<evidence type="ECO:0000256" key="17">
    <source>
        <dbReference type="SAM" id="MobiDB-lite"/>
    </source>
</evidence>
<evidence type="ECO:0000256" key="13">
    <source>
        <dbReference type="ARBA" id="ARBA00022833"/>
    </source>
</evidence>
<dbReference type="EC" id="2.3.2.31" evidence="6"/>
<dbReference type="InterPro" id="IPR018957">
    <property type="entry name" value="Znf_C3HC4_RING-type"/>
</dbReference>
<keyword evidence="8" id="KW-0812">Transmembrane</keyword>
<dbReference type="InterPro" id="IPR016135">
    <property type="entry name" value="UBQ-conjugating_enzyme/RWD"/>
</dbReference>
<evidence type="ECO:0000313" key="21">
    <source>
        <dbReference type="EMBL" id="KAG0590881.1"/>
    </source>
</evidence>
<dbReference type="CDD" id="cd20336">
    <property type="entry name" value="Rcat_RBR"/>
    <property type="match status" value="1"/>
</dbReference>
<evidence type="ECO:0000256" key="7">
    <source>
        <dbReference type="ARBA" id="ARBA00022679"/>
    </source>
</evidence>
<evidence type="ECO:0000256" key="1">
    <source>
        <dbReference type="ARBA" id="ARBA00001798"/>
    </source>
</evidence>
<evidence type="ECO:0000256" key="16">
    <source>
        <dbReference type="PROSITE-ProRule" id="PRU00175"/>
    </source>
</evidence>
<dbReference type="SMART" id="SM00647">
    <property type="entry name" value="IBR"/>
    <property type="match status" value="2"/>
</dbReference>
<keyword evidence="13" id="KW-0862">Zinc</keyword>
<keyword evidence="9" id="KW-0479">Metal-binding</keyword>
<dbReference type="PROSITE" id="PS50908">
    <property type="entry name" value="RWD"/>
    <property type="match status" value="1"/>
</dbReference>
<dbReference type="GO" id="GO:0005737">
    <property type="term" value="C:cytoplasm"/>
    <property type="evidence" value="ECO:0007669"/>
    <property type="project" value="UniProtKB-ARBA"/>
</dbReference>
<dbReference type="SUPFAM" id="SSF54495">
    <property type="entry name" value="UBC-like"/>
    <property type="match status" value="1"/>
</dbReference>
<dbReference type="InterPro" id="IPR031127">
    <property type="entry name" value="E3_UB_ligase_RBR"/>
</dbReference>
<evidence type="ECO:0000256" key="3">
    <source>
        <dbReference type="ARBA" id="ARBA00004167"/>
    </source>
</evidence>
<dbReference type="Pfam" id="PF00097">
    <property type="entry name" value="zf-C3HC4"/>
    <property type="match status" value="1"/>
</dbReference>
<evidence type="ECO:0000256" key="14">
    <source>
        <dbReference type="ARBA" id="ARBA00022989"/>
    </source>
</evidence>
<protein>
    <recommendedName>
        <fullName evidence="6">RBR-type E3 ubiquitin transferase</fullName>
        <ecNumber evidence="6">2.3.2.31</ecNumber>
    </recommendedName>
</protein>
<dbReference type="PROSITE" id="PS00518">
    <property type="entry name" value="ZF_RING_1"/>
    <property type="match status" value="1"/>
</dbReference>
<dbReference type="SMART" id="SM00184">
    <property type="entry name" value="RING"/>
    <property type="match status" value="2"/>
</dbReference>
<keyword evidence="10" id="KW-0677">Repeat</keyword>
<dbReference type="InterPro" id="IPR044066">
    <property type="entry name" value="TRIAD_supradom"/>
</dbReference>
<dbReference type="GO" id="GO:0031090">
    <property type="term" value="C:organelle membrane"/>
    <property type="evidence" value="ECO:0007669"/>
    <property type="project" value="UniProtKB-ARBA"/>
</dbReference>
<dbReference type="FunFam" id="3.30.40.10:FF:000051">
    <property type="entry name" value="RBR-type E3 ubiquitin transferase"/>
    <property type="match status" value="1"/>
</dbReference>
<comment type="function">
    <text evidence="2">Might act as an E3 ubiquitin-protein ligase, or as part of E3 complex, which accepts ubiquitin from specific E2 ubiquitin-conjugating enzymes and then transfers it to substrates.</text>
</comment>
<dbReference type="InterPro" id="IPR001841">
    <property type="entry name" value="Znf_RING"/>
</dbReference>
<keyword evidence="15" id="KW-0472">Membrane</keyword>
<dbReference type="GO" id="GO:0008270">
    <property type="term" value="F:zinc ion binding"/>
    <property type="evidence" value="ECO:0007669"/>
    <property type="project" value="UniProtKB-KW"/>
</dbReference>
<dbReference type="GO" id="GO:0061630">
    <property type="term" value="F:ubiquitin protein ligase activity"/>
    <property type="evidence" value="ECO:0007669"/>
    <property type="project" value="UniProtKB-EC"/>
</dbReference>
<dbReference type="Pfam" id="PF05773">
    <property type="entry name" value="RWD"/>
    <property type="match status" value="1"/>
</dbReference>
<comment type="catalytic activity">
    <reaction evidence="1">
        <text>[E2 ubiquitin-conjugating enzyme]-S-ubiquitinyl-L-cysteine + [acceptor protein]-L-lysine = [E2 ubiquitin-conjugating enzyme]-L-cysteine + [acceptor protein]-N(6)-ubiquitinyl-L-lysine.</text>
        <dbReference type="EC" id="2.3.2.31"/>
    </reaction>
</comment>